<dbReference type="InterPro" id="IPR011059">
    <property type="entry name" value="Metal-dep_hydrolase_composite"/>
</dbReference>
<organism evidence="2 3">
    <name type="scientific">Pseudoalteromonas caenipelagi</name>
    <dbReference type="NCBI Taxonomy" id="2726988"/>
    <lineage>
        <taxon>Bacteria</taxon>
        <taxon>Pseudomonadati</taxon>
        <taxon>Pseudomonadota</taxon>
        <taxon>Gammaproteobacteria</taxon>
        <taxon>Alteromonadales</taxon>
        <taxon>Pseudoalteromonadaceae</taxon>
        <taxon>Pseudoalteromonas</taxon>
    </lineage>
</organism>
<keyword evidence="3" id="KW-1185">Reference proteome</keyword>
<dbReference type="EMBL" id="JABBPG010000003">
    <property type="protein sequence ID" value="NOU51004.1"/>
    <property type="molecule type" value="Genomic_DNA"/>
</dbReference>
<dbReference type="RefSeq" id="WP_171626062.1">
    <property type="nucleotide sequence ID" value="NZ_JABBPG010000003.1"/>
</dbReference>
<dbReference type="InterPro" id="IPR032466">
    <property type="entry name" value="Metal_Hydrolase"/>
</dbReference>
<comment type="caution">
    <text evidence="2">The sequence shown here is derived from an EMBL/GenBank/DDBJ whole genome shotgun (WGS) entry which is preliminary data.</text>
</comment>
<dbReference type="Proteomes" id="UP000586305">
    <property type="component" value="Unassembled WGS sequence"/>
</dbReference>
<evidence type="ECO:0000313" key="3">
    <source>
        <dbReference type="Proteomes" id="UP000586305"/>
    </source>
</evidence>
<protein>
    <submittedName>
        <fullName evidence="2">Amidohydrolase family protein</fullName>
    </submittedName>
</protein>
<dbReference type="GO" id="GO:0016810">
    <property type="term" value="F:hydrolase activity, acting on carbon-nitrogen (but not peptide) bonds"/>
    <property type="evidence" value="ECO:0007669"/>
    <property type="project" value="InterPro"/>
</dbReference>
<dbReference type="AlphaFoldDB" id="A0A849VGK9"/>
<sequence length="448" mass="48526">MFSPINIKSFAIIIYATLLLGCLSAEQKTAQDQYSQQDIAYVNGQFFNPSLGFESKTVIIREGIVIANVVALADNFPGKVIDLQGKWGIPGLIDMHTHSFGNFIPNAKNDAPGTQGVSQRVLKAGVTGLVDLFGDETALIDVRTRQRNAEFVGADIYASLTCFTAPKGHCSEYGITTRTVSTVEQAQKQMVELAKQKPDVIKIVYQPSDDQPSISKAVFAQLVQDSKKLGIKSIAHIKTWQDIRDAAEVGVSAVTHVPRGKIPQDIADLMANSDVAIIPTLSVHSDFVNYLFDPSVLDAPLLSQLVPDTLISAYRSNELIAKYQDRETSFQQRNEATFAAVKAMSDAGVKVLVGTDAGNWNTIQGYSVHREMKLLTDAGISPLQAIASATTHSANFLGIKSGFHEGDHANFVILNASPVEDILNTQQIALVVKNGNIVVQNDLSLSKL</sequence>
<evidence type="ECO:0000313" key="2">
    <source>
        <dbReference type="EMBL" id="NOU51004.1"/>
    </source>
</evidence>
<keyword evidence="2" id="KW-0378">Hydrolase</keyword>
<gene>
    <name evidence="2" type="ORF">HG263_10715</name>
</gene>
<dbReference type="PANTHER" id="PTHR43135">
    <property type="entry name" value="ALPHA-D-RIBOSE 1-METHYLPHOSPHONATE 5-TRIPHOSPHATE DIPHOSPHATASE"/>
    <property type="match status" value="1"/>
</dbReference>
<dbReference type="Pfam" id="PF01979">
    <property type="entry name" value="Amidohydro_1"/>
    <property type="match status" value="1"/>
</dbReference>
<dbReference type="Gene3D" id="3.40.50.10910">
    <property type="entry name" value="Amidohydrolase"/>
    <property type="match status" value="1"/>
</dbReference>
<dbReference type="SUPFAM" id="SSF51556">
    <property type="entry name" value="Metallo-dependent hydrolases"/>
    <property type="match status" value="1"/>
</dbReference>
<dbReference type="Gene3D" id="1.20.58.520">
    <property type="entry name" value="Amidohydrolase"/>
    <property type="match status" value="1"/>
</dbReference>
<dbReference type="PANTHER" id="PTHR43135:SF3">
    <property type="entry name" value="ALPHA-D-RIBOSE 1-METHYLPHOSPHONATE 5-TRIPHOSPHATE DIPHOSPHATASE"/>
    <property type="match status" value="1"/>
</dbReference>
<dbReference type="InterPro" id="IPR006680">
    <property type="entry name" value="Amidohydro-rel"/>
</dbReference>
<dbReference type="Gene3D" id="2.30.40.10">
    <property type="entry name" value="Urease, subunit C, domain 1"/>
    <property type="match status" value="1"/>
</dbReference>
<accession>A0A849VGK9</accession>
<dbReference type="Gene3D" id="3.30.110.90">
    <property type="entry name" value="Amidohydrolase"/>
    <property type="match status" value="1"/>
</dbReference>
<dbReference type="InterPro" id="IPR051781">
    <property type="entry name" value="Metallo-dep_Hydrolase"/>
</dbReference>
<feature type="domain" description="Amidohydrolase-related" evidence="1">
    <location>
        <begin position="89"/>
        <end position="438"/>
    </location>
</feature>
<dbReference type="SUPFAM" id="SSF51338">
    <property type="entry name" value="Composite domain of metallo-dependent hydrolases"/>
    <property type="match status" value="1"/>
</dbReference>
<reference evidence="2 3" key="1">
    <citation type="submission" date="2020-04" db="EMBL/GenBank/DDBJ databases">
        <title>Pseudoalteromonas caenipelagi sp. nov., isolated from a tidal flat.</title>
        <authorList>
            <person name="Park S."/>
            <person name="Yoon J.-H."/>
        </authorList>
    </citation>
    <scope>NUCLEOTIDE SEQUENCE [LARGE SCALE GENOMIC DNA]</scope>
    <source>
        <strain evidence="2 3">JBTF-M23</strain>
    </source>
</reference>
<name>A0A849VGK9_9GAMM</name>
<proteinExistence type="predicted"/>
<evidence type="ECO:0000259" key="1">
    <source>
        <dbReference type="Pfam" id="PF01979"/>
    </source>
</evidence>